<keyword evidence="2" id="KW-1015">Disulfide bond</keyword>
<protein>
    <submittedName>
        <fullName evidence="3 5">Mitochondrial distribution morphology family 35 apoptosis</fullName>
    </submittedName>
</protein>
<reference evidence="5" key="3">
    <citation type="submission" date="2020-10" db="UniProtKB">
        <authorList>
            <consortium name="WormBaseParasite"/>
        </authorList>
    </citation>
    <scope>IDENTIFICATION</scope>
</reference>
<dbReference type="WBParaSite" id="EgrG_001118600">
    <property type="protein sequence ID" value="EgrG_001118600"/>
    <property type="gene ID" value="EgrG_001118600"/>
</dbReference>
<dbReference type="Pfam" id="PF05254">
    <property type="entry name" value="UPF0203"/>
    <property type="match status" value="1"/>
</dbReference>
<organism evidence="3">
    <name type="scientific">Echinococcus granulosus</name>
    <name type="common">Hydatid tapeworm</name>
    <dbReference type="NCBI Taxonomy" id="6210"/>
    <lineage>
        <taxon>Eukaryota</taxon>
        <taxon>Metazoa</taxon>
        <taxon>Spiralia</taxon>
        <taxon>Lophotrochozoa</taxon>
        <taxon>Platyhelminthes</taxon>
        <taxon>Cestoda</taxon>
        <taxon>Eucestoda</taxon>
        <taxon>Cyclophyllidea</taxon>
        <taxon>Taeniidae</taxon>
        <taxon>Echinococcus</taxon>
        <taxon>Echinococcus granulosus group</taxon>
    </lineage>
</organism>
<evidence type="ECO:0000313" key="4">
    <source>
        <dbReference type="Proteomes" id="UP000492820"/>
    </source>
</evidence>
<sequence>MVRQHLNRGWTMLCACSHAMSDQEPTPSPKKEDLSSARLGSVAVECNKLKDEYEQCFFDFFPRFLCGEKFKEDPCASQLEAYRQCLRRHLSRHMGVDLDKLDAQHMSAAEMAEAMAQGRSRKS</sequence>
<evidence type="ECO:0000313" key="3">
    <source>
        <dbReference type="EMBL" id="CDS20510.1"/>
    </source>
</evidence>
<evidence type="ECO:0000256" key="2">
    <source>
        <dbReference type="ARBA" id="ARBA00023157"/>
    </source>
</evidence>
<gene>
    <name evidence="5" type="primary">EGR_05569</name>
    <name evidence="3" type="ORF">EgrG_001118600</name>
</gene>
<dbReference type="EMBL" id="LK028581">
    <property type="protein sequence ID" value="CDS20510.1"/>
    <property type="molecule type" value="Genomic_DNA"/>
</dbReference>
<reference evidence="3" key="2">
    <citation type="submission" date="2014-06" db="EMBL/GenBank/DDBJ databases">
        <authorList>
            <person name="Aslett M."/>
        </authorList>
    </citation>
    <scope>NUCLEOTIDE SEQUENCE</scope>
</reference>
<dbReference type="AlphaFoldDB" id="A0A068WS55"/>
<reference evidence="3 4" key="1">
    <citation type="journal article" date="2013" name="Nature">
        <title>The genomes of four tapeworm species reveal adaptations to parasitism.</title>
        <authorList>
            <person name="Tsai I.J."/>
            <person name="Zarowiecki M."/>
            <person name="Holroyd N."/>
            <person name="Garciarrubio A."/>
            <person name="Sanchez-Flores A."/>
            <person name="Brooks K.L."/>
            <person name="Tracey A."/>
            <person name="Bobes R.J."/>
            <person name="Fragoso G."/>
            <person name="Sciutto E."/>
            <person name="Aslett M."/>
            <person name="Beasley H."/>
            <person name="Bennett H.M."/>
            <person name="Cai J."/>
            <person name="Camicia F."/>
            <person name="Clark R."/>
            <person name="Cucher M."/>
            <person name="De Silva N."/>
            <person name="Day T.A."/>
            <person name="Deplazes P."/>
            <person name="Estrada K."/>
            <person name="Fernandez C."/>
            <person name="Holland P.W."/>
            <person name="Hou J."/>
            <person name="Hu S."/>
            <person name="Huckvale T."/>
            <person name="Hung S.S."/>
            <person name="Kamenetzky L."/>
            <person name="Keane J.A."/>
            <person name="Kiss F."/>
            <person name="Koziol U."/>
            <person name="Lambert O."/>
            <person name="Liu K."/>
            <person name="Luo X."/>
            <person name="Luo Y."/>
            <person name="Macchiaroli N."/>
            <person name="Nichol S."/>
            <person name="Paps J."/>
            <person name="Parkinson J."/>
            <person name="Pouchkina-Stantcheva N."/>
            <person name="Riddiford N."/>
            <person name="Rosenzvit M."/>
            <person name="Salinas G."/>
            <person name="Wasmuth J.D."/>
            <person name="Zamanian M."/>
            <person name="Zheng Y."/>
            <person name="Cai X."/>
            <person name="Soberon X."/>
            <person name="Olson P.D."/>
            <person name="Laclette J.P."/>
            <person name="Brehm K."/>
            <person name="Berriman M."/>
            <person name="Garciarrubio A."/>
            <person name="Bobes R.J."/>
            <person name="Fragoso G."/>
            <person name="Sanchez-Flores A."/>
            <person name="Estrada K."/>
            <person name="Cevallos M.A."/>
            <person name="Morett E."/>
            <person name="Gonzalez V."/>
            <person name="Portillo T."/>
            <person name="Ochoa-Leyva A."/>
            <person name="Jose M.V."/>
            <person name="Sciutto E."/>
            <person name="Landa A."/>
            <person name="Jimenez L."/>
            <person name="Valdes V."/>
            <person name="Carrero J.C."/>
            <person name="Larralde C."/>
            <person name="Morales-Montor J."/>
            <person name="Limon-Lason J."/>
            <person name="Soberon X."/>
            <person name="Laclette J.P."/>
        </authorList>
    </citation>
    <scope>NUCLEOTIDE SEQUENCE [LARGE SCALE GENOMIC DNA]</scope>
</reference>
<evidence type="ECO:0000313" key="5">
    <source>
        <dbReference type="WBParaSite" id="EgrG_001118600"/>
    </source>
</evidence>
<evidence type="ECO:0000256" key="1">
    <source>
        <dbReference type="ARBA" id="ARBA00006196"/>
    </source>
</evidence>
<dbReference type="Proteomes" id="UP000492820">
    <property type="component" value="Unassembled WGS sequence"/>
</dbReference>
<proteinExistence type="inferred from homology"/>
<comment type="similarity">
    <text evidence="1">Belongs to the TRIAP1/MDM35 family.</text>
</comment>
<name>A0A068WS55_ECHGR</name>
<accession>A0A068WS55</accession>
<dbReference type="OrthoDB" id="19091at2759"/>
<dbReference type="InterPro" id="IPR007918">
    <property type="entry name" value="MDM35_apoptosis"/>
</dbReference>